<evidence type="ECO:0000256" key="10">
    <source>
        <dbReference type="ARBA" id="ARBA00023063"/>
    </source>
</evidence>
<dbReference type="PROSITE" id="PS50850">
    <property type="entry name" value="MFS"/>
    <property type="match status" value="1"/>
</dbReference>
<evidence type="ECO:0000259" key="15">
    <source>
        <dbReference type="PROSITE" id="PS50850"/>
    </source>
</evidence>
<feature type="compositionally biased region" description="Pro residues" evidence="13">
    <location>
        <begin position="358"/>
        <end position="376"/>
    </location>
</feature>
<dbReference type="InterPro" id="IPR002762">
    <property type="entry name" value="CbiX-like"/>
</dbReference>
<feature type="transmembrane region" description="Helical" evidence="14">
    <location>
        <begin position="704"/>
        <end position="728"/>
    </location>
</feature>
<dbReference type="PROSITE" id="PS51300">
    <property type="entry name" value="NIRD"/>
    <property type="match status" value="1"/>
</dbReference>
<dbReference type="GO" id="GO:0015112">
    <property type="term" value="F:nitrate transmembrane transporter activity"/>
    <property type="evidence" value="ECO:0007669"/>
    <property type="project" value="InterPro"/>
</dbReference>
<evidence type="ECO:0000256" key="1">
    <source>
        <dbReference type="ARBA" id="ARBA00004651"/>
    </source>
</evidence>
<keyword evidence="7" id="KW-0560">Oxidoreductase</keyword>
<keyword evidence="11 14" id="KW-0472">Membrane</keyword>
<keyword evidence="18" id="KW-1185">Reference proteome</keyword>
<dbReference type="GO" id="GO:0008942">
    <property type="term" value="F:nitrite reductase [NAD(P)H] activity"/>
    <property type="evidence" value="ECO:0007669"/>
    <property type="project" value="InterPro"/>
</dbReference>
<comment type="caution">
    <text evidence="17">The sequence shown here is derived from an EMBL/GenBank/DDBJ whole genome shotgun (WGS) entry which is preliminary data.</text>
</comment>
<evidence type="ECO:0000259" key="16">
    <source>
        <dbReference type="PROSITE" id="PS51296"/>
    </source>
</evidence>
<evidence type="ECO:0000313" key="17">
    <source>
        <dbReference type="EMBL" id="PTL71403.1"/>
    </source>
</evidence>
<reference evidence="17 18" key="1">
    <citation type="submission" date="2018-03" db="EMBL/GenBank/DDBJ databases">
        <title>Bacteriophage NCPPB3778 and a type I-E CRISPR drive the evolution of the US Biological Select Agent, Rathayibacter toxicus.</title>
        <authorList>
            <person name="Davis E.W.II."/>
            <person name="Tabima J.F."/>
            <person name="Weisberg A.J."/>
            <person name="Dantas Lopes L."/>
            <person name="Wiseman M.S."/>
            <person name="Wiseman M.S."/>
            <person name="Pupko T."/>
            <person name="Belcher M.S."/>
            <person name="Sechler A.J."/>
            <person name="Tancos M.A."/>
            <person name="Schroeder B.K."/>
            <person name="Murray T.D."/>
            <person name="Luster D.G."/>
            <person name="Schneider W.L."/>
            <person name="Rogers E."/>
            <person name="Andreote F.D."/>
            <person name="Grunwald N.J."/>
            <person name="Putnam M.L."/>
            <person name="Chang J.H."/>
        </authorList>
    </citation>
    <scope>NUCLEOTIDE SEQUENCE [LARGE SCALE GENOMIC DNA]</scope>
    <source>
        <strain evidence="17 18">DSM 15933</strain>
    </source>
</reference>
<dbReference type="SUPFAM" id="SSF103473">
    <property type="entry name" value="MFS general substrate transporter"/>
    <property type="match status" value="1"/>
</dbReference>
<evidence type="ECO:0000313" key="18">
    <source>
        <dbReference type="Proteomes" id="UP000241085"/>
    </source>
</evidence>
<dbReference type="GO" id="GO:0042128">
    <property type="term" value="P:nitrate assimilation"/>
    <property type="evidence" value="ECO:0007669"/>
    <property type="project" value="UniProtKB-KW"/>
</dbReference>
<evidence type="ECO:0000256" key="13">
    <source>
        <dbReference type="SAM" id="MobiDB-lite"/>
    </source>
</evidence>
<feature type="transmembrane region" description="Helical" evidence="14">
    <location>
        <begin position="596"/>
        <end position="613"/>
    </location>
</feature>
<feature type="transmembrane region" description="Helical" evidence="14">
    <location>
        <begin position="435"/>
        <end position="457"/>
    </location>
</feature>
<dbReference type="CDD" id="cd03529">
    <property type="entry name" value="Rieske_NirD"/>
    <property type="match status" value="1"/>
</dbReference>
<dbReference type="Pfam" id="PF13806">
    <property type="entry name" value="Rieske_2"/>
    <property type="match status" value="1"/>
</dbReference>
<feature type="transmembrane region" description="Helical" evidence="14">
    <location>
        <begin position="815"/>
        <end position="835"/>
    </location>
</feature>
<dbReference type="GO" id="GO:0016705">
    <property type="term" value="F:oxidoreductase activity, acting on paired donors, with incorporation or reduction of molecular oxygen"/>
    <property type="evidence" value="ECO:0007669"/>
    <property type="project" value="UniProtKB-ARBA"/>
</dbReference>
<evidence type="ECO:0000256" key="6">
    <source>
        <dbReference type="ARBA" id="ARBA00022989"/>
    </source>
</evidence>
<accession>A0A2T4UPE9</accession>
<keyword evidence="5" id="KW-0479">Metal-binding</keyword>
<feature type="compositionally biased region" description="Low complexity" evidence="13">
    <location>
        <begin position="377"/>
        <end position="397"/>
    </location>
</feature>
<keyword evidence="6 14" id="KW-1133">Transmembrane helix</keyword>
<dbReference type="SUPFAM" id="SSF50022">
    <property type="entry name" value="ISP domain"/>
    <property type="match status" value="1"/>
</dbReference>
<dbReference type="InterPro" id="IPR044772">
    <property type="entry name" value="NO3_transporter"/>
</dbReference>
<dbReference type="GO" id="GO:0051537">
    <property type="term" value="F:2 iron, 2 sulfur cluster binding"/>
    <property type="evidence" value="ECO:0007669"/>
    <property type="project" value="UniProtKB-KW"/>
</dbReference>
<dbReference type="SUPFAM" id="SSF53800">
    <property type="entry name" value="Chelatase"/>
    <property type="match status" value="1"/>
</dbReference>
<dbReference type="GO" id="GO:0005886">
    <property type="term" value="C:plasma membrane"/>
    <property type="evidence" value="ECO:0007669"/>
    <property type="project" value="UniProtKB-SubCell"/>
</dbReference>
<feature type="transmembrane region" description="Helical" evidence="14">
    <location>
        <begin position="525"/>
        <end position="543"/>
    </location>
</feature>
<dbReference type="GO" id="GO:0004497">
    <property type="term" value="F:monooxygenase activity"/>
    <property type="evidence" value="ECO:0007669"/>
    <property type="project" value="UniProtKB-ARBA"/>
</dbReference>
<dbReference type="InterPro" id="IPR017941">
    <property type="entry name" value="Rieske_2Fe-2S"/>
</dbReference>
<sequence>MTLLDLTRSPSSTTTWVPVCNRLELEPLWGEAALVGGVQLALFLLPDGRVFAVSNLDPATGAAVLSRGIVGSRNVDGVQRATIASPLHKDVFDLETGRCYTSESLHLATWGVRESDGVIEVAQRTALVAASHGTSDDDGRRAVAALVDAVRTANPALDVLDSFVDVQQPDVPETLGTLEPGRAAVVVPLLLSAGYHVHVDLAEAAAEAERPVRVTGALGPDPRLATVLARRLHEAGLREGDRIVLAAAGSSDAGAVADCWTTGRLLAAELGREVSVSFISAAEPRVAEAVAAERAAHPGARVVVSTYLLAPATSPAWPPPRAPTSRPPLFSPPSTRPRASSSTSSRSCSGATSEHSAPPAPPPLHLPFPSAPPRAPTLPRRTTMTAAPPTTAPATAALGSGITRRPGRWIDGWDPEDPAQWEAEGRSVAGRNLRWSIFAEFLGFVVWQLWSVVVVQLPAAGFDFTTGEIFWLISMPSLVGATLRIPYTFMVPRFGGRNWTIVSAALLLIPSIGLALAVGNPETPFGVMLLIAALAGFGGGNFASSMANITFFYPHAQKGYALGLNAAGGNLGAAVAQLIVPIAITIGAAATVNLPLAGWIWVPLIVVAMIGAYKRMDNLSTAKADVAASLAALREPHLWILAVLYIGTFGSFIGFAGVFPKLIADTFPEYSTFAVGSATLTLAFLGALVGSLSRPYGGRLADRFGGAPVTIVAFIAMGAGIVGVVATLPLGSFWLFLLGFLVLFAAAGIGNGATYRMIPTVFALRARQSGSDGVGAQRKAAAALGLISAIGAYGGFVIPQLLGFSKTEFGDYTTALGWFVGAYAVMLAITAGVYLRLAATTGTRI</sequence>
<proteinExistence type="inferred from homology"/>
<dbReference type="InterPro" id="IPR036259">
    <property type="entry name" value="MFS_trans_sf"/>
</dbReference>
<feature type="compositionally biased region" description="Pro residues" evidence="13">
    <location>
        <begin position="316"/>
        <end position="335"/>
    </location>
</feature>
<feature type="transmembrane region" description="Helical" evidence="14">
    <location>
        <begin position="638"/>
        <end position="658"/>
    </location>
</feature>
<evidence type="ECO:0000256" key="14">
    <source>
        <dbReference type="SAM" id="Phobius"/>
    </source>
</evidence>
<feature type="transmembrane region" description="Helical" evidence="14">
    <location>
        <begin position="734"/>
        <end position="758"/>
    </location>
</feature>
<keyword evidence="10" id="KW-0534">Nitrate assimilation</keyword>
<dbReference type="GO" id="GO:0046872">
    <property type="term" value="F:metal ion binding"/>
    <property type="evidence" value="ECO:0007669"/>
    <property type="project" value="UniProtKB-KW"/>
</dbReference>
<feature type="domain" description="Rieske" evidence="16">
    <location>
        <begin position="17"/>
        <end position="121"/>
    </location>
</feature>
<feature type="domain" description="Major facilitator superfamily (MFS) profile" evidence="15">
    <location>
        <begin position="432"/>
        <end position="839"/>
    </location>
</feature>
<dbReference type="InterPro" id="IPR036922">
    <property type="entry name" value="Rieske_2Fe-2S_sf"/>
</dbReference>
<dbReference type="Gene3D" id="2.102.10.10">
    <property type="entry name" value="Rieske [2Fe-2S] iron-sulphur domain"/>
    <property type="match status" value="1"/>
</dbReference>
<gene>
    <name evidence="17" type="primary">nirD</name>
    <name evidence="17" type="ORF">C1I63_00065</name>
</gene>
<dbReference type="NCBIfam" id="TIGR02378">
    <property type="entry name" value="nirD_assim_sml"/>
    <property type="match status" value="1"/>
</dbReference>
<dbReference type="Proteomes" id="UP000241085">
    <property type="component" value="Unassembled WGS sequence"/>
</dbReference>
<feature type="transmembrane region" description="Helical" evidence="14">
    <location>
        <begin position="499"/>
        <end position="519"/>
    </location>
</feature>
<evidence type="ECO:0000256" key="12">
    <source>
        <dbReference type="ARBA" id="ARBA00023239"/>
    </source>
</evidence>
<dbReference type="EMBL" id="PZPL01000001">
    <property type="protein sequence ID" value="PTL71403.1"/>
    <property type="molecule type" value="Genomic_DNA"/>
</dbReference>
<dbReference type="GO" id="GO:0016829">
    <property type="term" value="F:lyase activity"/>
    <property type="evidence" value="ECO:0007669"/>
    <property type="project" value="UniProtKB-KW"/>
</dbReference>
<comment type="similarity">
    <text evidence="2">Belongs to the major facilitator superfamily. Nitrate/nitrite porter (TC 2.A.1.8) family.</text>
</comment>
<evidence type="ECO:0000256" key="3">
    <source>
        <dbReference type="ARBA" id="ARBA00022692"/>
    </source>
</evidence>
<evidence type="ECO:0000256" key="4">
    <source>
        <dbReference type="ARBA" id="ARBA00022714"/>
    </source>
</evidence>
<keyword evidence="9" id="KW-0411">Iron-sulfur</keyword>
<feature type="transmembrane region" description="Helical" evidence="14">
    <location>
        <begin position="469"/>
        <end position="487"/>
    </location>
</feature>
<dbReference type="CDD" id="cd17341">
    <property type="entry name" value="MFS_NRT2_like"/>
    <property type="match status" value="1"/>
</dbReference>
<protein>
    <submittedName>
        <fullName evidence="17">Nitrite reductase (NAD(P)H) small subunit</fullName>
    </submittedName>
</protein>
<feature type="transmembrane region" description="Helical" evidence="14">
    <location>
        <begin position="564"/>
        <end position="590"/>
    </location>
</feature>
<dbReference type="InterPro" id="IPR011701">
    <property type="entry name" value="MFS"/>
</dbReference>
<dbReference type="AlphaFoldDB" id="A0A2T4UPE9"/>
<keyword evidence="3 14" id="KW-0812">Transmembrane</keyword>
<dbReference type="Pfam" id="PF01903">
    <property type="entry name" value="CbiX"/>
    <property type="match status" value="1"/>
</dbReference>
<dbReference type="InterPro" id="IPR012748">
    <property type="entry name" value="Rieske-like_NirD"/>
</dbReference>
<feature type="region of interest" description="Disordered" evidence="13">
    <location>
        <begin position="314"/>
        <end position="412"/>
    </location>
</feature>
<evidence type="ECO:0000256" key="9">
    <source>
        <dbReference type="ARBA" id="ARBA00023014"/>
    </source>
</evidence>
<dbReference type="Gene3D" id="3.40.50.1400">
    <property type="match status" value="2"/>
</dbReference>
<keyword evidence="12" id="KW-0456">Lyase</keyword>
<keyword evidence="8" id="KW-0408">Iron</keyword>
<evidence type="ECO:0000256" key="2">
    <source>
        <dbReference type="ARBA" id="ARBA00008432"/>
    </source>
</evidence>
<dbReference type="Gene3D" id="1.20.1250.20">
    <property type="entry name" value="MFS general substrate transporter like domains"/>
    <property type="match status" value="1"/>
</dbReference>
<evidence type="ECO:0000256" key="5">
    <source>
        <dbReference type="ARBA" id="ARBA00022723"/>
    </source>
</evidence>
<dbReference type="CDD" id="cd03416">
    <property type="entry name" value="CbiX_SirB_N"/>
    <property type="match status" value="1"/>
</dbReference>
<evidence type="ECO:0000256" key="7">
    <source>
        <dbReference type="ARBA" id="ARBA00023002"/>
    </source>
</evidence>
<feature type="transmembrane region" description="Helical" evidence="14">
    <location>
        <begin position="779"/>
        <end position="803"/>
    </location>
</feature>
<keyword evidence="4" id="KW-0001">2Fe-2S</keyword>
<feature type="transmembrane region" description="Helical" evidence="14">
    <location>
        <begin position="670"/>
        <end position="692"/>
    </location>
</feature>
<dbReference type="PANTHER" id="PTHR23515">
    <property type="entry name" value="HIGH-AFFINITY NITRATE TRANSPORTER 2.3"/>
    <property type="match status" value="1"/>
</dbReference>
<evidence type="ECO:0000256" key="11">
    <source>
        <dbReference type="ARBA" id="ARBA00023136"/>
    </source>
</evidence>
<comment type="subcellular location">
    <subcellularLocation>
        <location evidence="1">Cell membrane</location>
        <topology evidence="1">Multi-pass membrane protein</topology>
    </subcellularLocation>
</comment>
<dbReference type="PROSITE" id="PS51296">
    <property type="entry name" value="RIESKE"/>
    <property type="match status" value="1"/>
</dbReference>
<name>A0A2T4UPE9_9MICO</name>
<dbReference type="InterPro" id="IPR020846">
    <property type="entry name" value="MFS_dom"/>
</dbReference>
<feature type="compositionally biased region" description="Low complexity" evidence="13">
    <location>
        <begin position="336"/>
        <end position="357"/>
    </location>
</feature>
<evidence type="ECO:0000256" key="8">
    <source>
        <dbReference type="ARBA" id="ARBA00023004"/>
    </source>
</evidence>
<organism evidence="17 18">
    <name type="scientific">Rathayibacter caricis DSM 15933</name>
    <dbReference type="NCBI Taxonomy" id="1328867"/>
    <lineage>
        <taxon>Bacteria</taxon>
        <taxon>Bacillati</taxon>
        <taxon>Actinomycetota</taxon>
        <taxon>Actinomycetes</taxon>
        <taxon>Micrococcales</taxon>
        <taxon>Microbacteriaceae</taxon>
        <taxon>Rathayibacter</taxon>
    </lineage>
</organism>
<dbReference type="Pfam" id="PF07690">
    <property type="entry name" value="MFS_1"/>
    <property type="match status" value="1"/>
</dbReference>